<keyword evidence="2" id="KW-1185">Reference proteome</keyword>
<accession>U7UDY3</accession>
<evidence type="ECO:0000313" key="2">
    <source>
        <dbReference type="Proteomes" id="UP000017090"/>
    </source>
</evidence>
<reference evidence="1 2" key="1">
    <citation type="submission" date="2013-09" db="EMBL/GenBank/DDBJ databases">
        <authorList>
            <person name="Durkin A.S."/>
            <person name="Haft D.R."/>
            <person name="McCorrison J."/>
            <person name="Torralba M."/>
            <person name="Gillis M."/>
            <person name="Haft D.H."/>
            <person name="Methe B."/>
            <person name="Sutton G."/>
            <person name="Nelson K.E."/>
        </authorList>
    </citation>
    <scope>NUCLEOTIDE SEQUENCE [LARGE SCALE GENOMIC DNA]</scope>
    <source>
        <strain evidence="1 2">BV3C16-1</strain>
    </source>
</reference>
<dbReference type="Proteomes" id="UP000017090">
    <property type="component" value="Unassembled WGS sequence"/>
</dbReference>
<sequence>MYARKSILHEFMKNAFFYAFSRFIDIIKLYSLLINGNQ</sequence>
<protein>
    <submittedName>
        <fullName evidence="1">Uncharacterized protein</fullName>
    </submittedName>
</protein>
<name>U7UDY3_9FIRM</name>
<dbReference type="EMBL" id="AWXA01000059">
    <property type="protein sequence ID" value="ERT56638.1"/>
    <property type="molecule type" value="Genomic_DNA"/>
</dbReference>
<evidence type="ECO:0000313" key="1">
    <source>
        <dbReference type="EMBL" id="ERT56638.1"/>
    </source>
</evidence>
<dbReference type="STRING" id="1111454.HMPREF1250_0471"/>
<dbReference type="PATRIC" id="fig|1111454.3.peg.2094"/>
<organism evidence="1 2">
    <name type="scientific">Megasphaera vaginalis</name>
    <name type="common">ex Srinivasan et al. 2021</name>
    <dbReference type="NCBI Taxonomy" id="1111454"/>
    <lineage>
        <taxon>Bacteria</taxon>
        <taxon>Bacillati</taxon>
        <taxon>Bacillota</taxon>
        <taxon>Negativicutes</taxon>
        <taxon>Veillonellales</taxon>
        <taxon>Veillonellaceae</taxon>
        <taxon>Megasphaera</taxon>
    </lineage>
</organism>
<comment type="caution">
    <text evidence="1">The sequence shown here is derived from an EMBL/GenBank/DDBJ whole genome shotgun (WGS) entry which is preliminary data.</text>
</comment>
<proteinExistence type="predicted"/>
<gene>
    <name evidence="1" type="ORF">HMPREF1250_0471</name>
</gene>
<dbReference type="AlphaFoldDB" id="U7UDY3"/>